<evidence type="ECO:0000313" key="2">
    <source>
        <dbReference type="EMBL" id="KAJ5181579.1"/>
    </source>
</evidence>
<dbReference type="OrthoDB" id="4357552at2759"/>
<evidence type="ECO:0000313" key="3">
    <source>
        <dbReference type="Proteomes" id="UP001150942"/>
    </source>
</evidence>
<feature type="region of interest" description="Disordered" evidence="1">
    <location>
        <begin position="27"/>
        <end position="50"/>
    </location>
</feature>
<dbReference type="AlphaFoldDB" id="A0A9W9IPC4"/>
<gene>
    <name evidence="2" type="ORF">N7449_011726</name>
</gene>
<protein>
    <submittedName>
        <fullName evidence="2">Uncharacterized protein</fullName>
    </submittedName>
</protein>
<accession>A0A9W9IPC4</accession>
<organism evidence="2 3">
    <name type="scientific">Penicillium cf. viridicatum</name>
    <dbReference type="NCBI Taxonomy" id="2972119"/>
    <lineage>
        <taxon>Eukaryota</taxon>
        <taxon>Fungi</taxon>
        <taxon>Dikarya</taxon>
        <taxon>Ascomycota</taxon>
        <taxon>Pezizomycotina</taxon>
        <taxon>Eurotiomycetes</taxon>
        <taxon>Eurotiomycetidae</taxon>
        <taxon>Eurotiales</taxon>
        <taxon>Aspergillaceae</taxon>
        <taxon>Penicillium</taxon>
    </lineage>
</organism>
<sequence>MQPSEYPTRVTDPPKTAASTDLVFMPSEPAPEGYKRNLVSPSPNINAPLESLPPEIRRHLLHDGT</sequence>
<dbReference type="Proteomes" id="UP001150942">
    <property type="component" value="Unassembled WGS sequence"/>
</dbReference>
<dbReference type="EMBL" id="JAPQKQ010000009">
    <property type="protein sequence ID" value="KAJ5181579.1"/>
    <property type="molecule type" value="Genomic_DNA"/>
</dbReference>
<reference evidence="2" key="2">
    <citation type="journal article" date="2023" name="IMA Fungus">
        <title>Comparative genomic study of the Penicillium genus elucidates a diverse pangenome and 15 lateral gene transfer events.</title>
        <authorList>
            <person name="Petersen C."/>
            <person name="Sorensen T."/>
            <person name="Nielsen M.R."/>
            <person name="Sondergaard T.E."/>
            <person name="Sorensen J.L."/>
            <person name="Fitzpatrick D.A."/>
            <person name="Frisvad J.C."/>
            <person name="Nielsen K.L."/>
        </authorList>
    </citation>
    <scope>NUCLEOTIDE SEQUENCE</scope>
    <source>
        <strain evidence="2">IBT 20477</strain>
    </source>
</reference>
<proteinExistence type="predicted"/>
<reference evidence="2" key="1">
    <citation type="submission" date="2022-11" db="EMBL/GenBank/DDBJ databases">
        <authorList>
            <person name="Petersen C."/>
        </authorList>
    </citation>
    <scope>NUCLEOTIDE SEQUENCE</scope>
    <source>
        <strain evidence="2">IBT 20477</strain>
    </source>
</reference>
<evidence type="ECO:0000256" key="1">
    <source>
        <dbReference type="SAM" id="MobiDB-lite"/>
    </source>
</evidence>
<keyword evidence="3" id="KW-1185">Reference proteome</keyword>
<name>A0A9W9IPC4_9EURO</name>
<comment type="caution">
    <text evidence="2">The sequence shown here is derived from an EMBL/GenBank/DDBJ whole genome shotgun (WGS) entry which is preliminary data.</text>
</comment>